<reference evidence="2" key="2">
    <citation type="submission" date="2020-10" db="EMBL/GenBank/DDBJ databases">
        <authorList>
            <person name="Scholz U."/>
            <person name="Mascher M."/>
            <person name="Fiebig A."/>
        </authorList>
    </citation>
    <scope>NUCLEOTIDE SEQUENCE [LARGE SCALE GENOMIC DNA]</scope>
    <source>
        <strain evidence="2">cv. Morex</strain>
    </source>
</reference>
<name>A0A8I7B7Y4_HORVV</name>
<evidence type="ECO:0000256" key="1">
    <source>
        <dbReference type="SAM" id="MobiDB-lite"/>
    </source>
</evidence>
<organism evidence="2 3">
    <name type="scientific">Hordeum vulgare subsp. vulgare</name>
    <name type="common">Domesticated barley</name>
    <dbReference type="NCBI Taxonomy" id="112509"/>
    <lineage>
        <taxon>Eukaryota</taxon>
        <taxon>Viridiplantae</taxon>
        <taxon>Streptophyta</taxon>
        <taxon>Embryophyta</taxon>
        <taxon>Tracheophyta</taxon>
        <taxon>Spermatophyta</taxon>
        <taxon>Magnoliopsida</taxon>
        <taxon>Liliopsida</taxon>
        <taxon>Poales</taxon>
        <taxon>Poaceae</taxon>
        <taxon>BOP clade</taxon>
        <taxon>Pooideae</taxon>
        <taxon>Triticodae</taxon>
        <taxon>Triticeae</taxon>
        <taxon>Hordeinae</taxon>
        <taxon>Hordeum</taxon>
    </lineage>
</organism>
<protein>
    <submittedName>
        <fullName evidence="2">Uncharacterized protein</fullName>
    </submittedName>
</protein>
<reference evidence="3" key="1">
    <citation type="journal article" date="2012" name="Nature">
        <title>A physical, genetic and functional sequence assembly of the barley genome.</title>
        <authorList>
            <consortium name="The International Barley Genome Sequencing Consortium"/>
            <person name="Mayer K.F."/>
            <person name="Waugh R."/>
            <person name="Brown J.W."/>
            <person name="Schulman A."/>
            <person name="Langridge P."/>
            <person name="Platzer M."/>
            <person name="Fincher G.B."/>
            <person name="Muehlbauer G.J."/>
            <person name="Sato K."/>
            <person name="Close T.J."/>
            <person name="Wise R.P."/>
            <person name="Stein N."/>
        </authorList>
    </citation>
    <scope>NUCLEOTIDE SEQUENCE [LARGE SCALE GENOMIC DNA]</scope>
    <source>
        <strain evidence="3">cv. Morex</strain>
    </source>
</reference>
<feature type="region of interest" description="Disordered" evidence="1">
    <location>
        <begin position="1"/>
        <end position="22"/>
    </location>
</feature>
<sequence>MHRKRPSAMRARGSKRPRRTADAAAAASDASGWASLPADLVGLVGWRVLAGDIRDYVRLRAVCPDSRSSSDCPRGRGVVDPRFYPSRWMMLPEGHGLYPGHGKLRGYVRFFNLSTGVIVRCLLPLFKNHCILDSVDGLRLLQRDEDTAIRLLHPFTGDIVDLPPLATLLRLPGANLTLVEMARPYLRSIGATSVSVWADEMGSSLS</sequence>
<accession>A0A8I7B7Y4</accession>
<dbReference type="PANTHER" id="PTHR33165:SF50">
    <property type="entry name" value="F-BOX DOMAIN-CONTAINING PROTEIN"/>
    <property type="match status" value="1"/>
</dbReference>
<reference evidence="2" key="3">
    <citation type="submission" date="2022-01" db="UniProtKB">
        <authorList>
            <consortium name="EnsemblPlants"/>
        </authorList>
    </citation>
    <scope>IDENTIFICATION</scope>
    <source>
        <strain evidence="2">subsp. vulgare</strain>
    </source>
</reference>
<evidence type="ECO:0000313" key="2">
    <source>
        <dbReference type="EnsemblPlants" id="HORVU.MOREX.r3.2HG0190170.1.CDS1"/>
    </source>
</evidence>
<dbReference type="Gramene" id="HORVU.MOREX.r3.2HG0190170.1">
    <property type="protein sequence ID" value="HORVU.MOREX.r3.2HG0190170.1.CDS1"/>
    <property type="gene ID" value="HORVU.MOREX.r3.2HG0190170"/>
</dbReference>
<keyword evidence="3" id="KW-1185">Reference proteome</keyword>
<dbReference type="AlphaFoldDB" id="A0A8I7B7Y4"/>
<dbReference type="PANTHER" id="PTHR33165">
    <property type="entry name" value="F-BOX DOMAIN CONTAINING PROTEIN-LIKE-RELATED"/>
    <property type="match status" value="1"/>
</dbReference>
<evidence type="ECO:0000313" key="3">
    <source>
        <dbReference type="Proteomes" id="UP000011116"/>
    </source>
</evidence>
<feature type="compositionally biased region" description="Basic residues" evidence="1">
    <location>
        <begin position="1"/>
        <end position="18"/>
    </location>
</feature>
<dbReference type="EnsemblPlants" id="HORVU.MOREX.r3.2HG0190170.1">
    <property type="protein sequence ID" value="HORVU.MOREX.r3.2HG0190170.1.CDS1"/>
    <property type="gene ID" value="HORVU.MOREX.r3.2HG0190170"/>
</dbReference>
<proteinExistence type="predicted"/>
<dbReference type="Proteomes" id="UP000011116">
    <property type="component" value="Chromosome 2H"/>
</dbReference>